<feature type="region of interest" description="Disordered" evidence="1">
    <location>
        <begin position="37"/>
        <end position="57"/>
    </location>
</feature>
<organism evidence="2 3">
    <name type="scientific">Sinocyclocheilus grahami</name>
    <name type="common">Dianchi golden-line fish</name>
    <name type="synonym">Barbus grahami</name>
    <dbReference type="NCBI Taxonomy" id="75366"/>
    <lineage>
        <taxon>Eukaryota</taxon>
        <taxon>Metazoa</taxon>
        <taxon>Chordata</taxon>
        <taxon>Craniata</taxon>
        <taxon>Vertebrata</taxon>
        <taxon>Euteleostomi</taxon>
        <taxon>Actinopterygii</taxon>
        <taxon>Neopterygii</taxon>
        <taxon>Teleostei</taxon>
        <taxon>Ostariophysi</taxon>
        <taxon>Cypriniformes</taxon>
        <taxon>Cyprinidae</taxon>
        <taxon>Cyprininae</taxon>
        <taxon>Sinocyclocheilus</taxon>
    </lineage>
</organism>
<dbReference type="InParanoid" id="A0A672SXT4"/>
<dbReference type="Ensembl" id="ENSSGRT00000113343.1">
    <property type="protein sequence ID" value="ENSSGRP00000106661.1"/>
    <property type="gene ID" value="ENSSGRG00000052693.1"/>
</dbReference>
<sequence>MIRSAIPFTSSKRRSGVLRIVEAMRAPFMDSTLLASSRSAHTTVNPPTRSPTTNSHMTMVVYRRTLCPCSMKYLTAQASRSISPLAKPW</sequence>
<dbReference type="AlphaFoldDB" id="A0A672SXT4"/>
<accession>A0A672SXT4</accession>
<name>A0A672SXT4_SINGR</name>
<reference evidence="2" key="2">
    <citation type="submission" date="2025-09" db="UniProtKB">
        <authorList>
            <consortium name="Ensembl"/>
        </authorList>
    </citation>
    <scope>IDENTIFICATION</scope>
</reference>
<dbReference type="Proteomes" id="UP000472262">
    <property type="component" value="Unassembled WGS sequence"/>
</dbReference>
<proteinExistence type="predicted"/>
<evidence type="ECO:0000313" key="3">
    <source>
        <dbReference type="Proteomes" id="UP000472262"/>
    </source>
</evidence>
<reference evidence="2" key="1">
    <citation type="submission" date="2025-08" db="UniProtKB">
        <authorList>
            <consortium name="Ensembl"/>
        </authorList>
    </citation>
    <scope>IDENTIFICATION</scope>
</reference>
<keyword evidence="3" id="KW-1185">Reference proteome</keyword>
<evidence type="ECO:0000313" key="2">
    <source>
        <dbReference type="Ensembl" id="ENSSGRP00000106661.1"/>
    </source>
</evidence>
<protein>
    <submittedName>
        <fullName evidence="2">Uncharacterized protein</fullName>
    </submittedName>
</protein>
<evidence type="ECO:0000256" key="1">
    <source>
        <dbReference type="SAM" id="MobiDB-lite"/>
    </source>
</evidence>